<dbReference type="EMBL" id="WOCE01000016">
    <property type="protein sequence ID" value="KAE9597007.1"/>
    <property type="molecule type" value="Genomic_DNA"/>
</dbReference>
<gene>
    <name evidence="1" type="ORF">Lalb_Chr16g0382061</name>
</gene>
<name>A0A6A4PCN5_LUPAL</name>
<protein>
    <submittedName>
        <fullName evidence="1">Putative triacylglycerol lipase</fullName>
    </submittedName>
</protein>
<dbReference type="Gene3D" id="3.40.50.1820">
    <property type="entry name" value="alpha/beta hydrolase"/>
    <property type="match status" value="1"/>
</dbReference>
<comment type="caution">
    <text evidence="1">The sequence shown here is derived from an EMBL/GenBank/DDBJ whole genome shotgun (WGS) entry which is preliminary data.</text>
</comment>
<dbReference type="OrthoDB" id="206848at2759"/>
<evidence type="ECO:0000313" key="2">
    <source>
        <dbReference type="Proteomes" id="UP000447434"/>
    </source>
</evidence>
<sequence length="205" mass="24089">MKAICLLQLFRIGVIIYDWFDISWLKNYYNFGFDHFNMSREEIGVCGLVQCLLGHAGPFASGDWILPDLTIQGSIRTNHQLHTFPNTYYFSYATRRSWQIMGITIHSSIPRVHPLLYLGVLQMRQWRLPPYVSSPYKGYRDEDWHDNDGTLNTISMTHPRFPIEHPSHSLEKGSECQPLQPGIWSGTHYYIYILLAQIYYYIITY</sequence>
<reference evidence="2" key="1">
    <citation type="journal article" date="2020" name="Nat. Commun.">
        <title>Genome sequence of the cluster root forming white lupin.</title>
        <authorList>
            <person name="Hufnagel B."/>
            <person name="Marques A."/>
            <person name="Soriano A."/>
            <person name="Marques L."/>
            <person name="Divol F."/>
            <person name="Doumas P."/>
            <person name="Sallet E."/>
            <person name="Mancinotti D."/>
            <person name="Carrere S."/>
            <person name="Marande W."/>
            <person name="Arribat S."/>
            <person name="Keller J."/>
            <person name="Huneau C."/>
            <person name="Blein T."/>
            <person name="Aime D."/>
            <person name="Laguerre M."/>
            <person name="Taylor J."/>
            <person name="Schubert V."/>
            <person name="Nelson M."/>
            <person name="Geu-Flores F."/>
            <person name="Crespi M."/>
            <person name="Gallardo-Guerrero K."/>
            <person name="Delaux P.-M."/>
            <person name="Salse J."/>
            <person name="Berges H."/>
            <person name="Guyot R."/>
            <person name="Gouzy J."/>
            <person name="Peret B."/>
        </authorList>
    </citation>
    <scope>NUCLEOTIDE SEQUENCE [LARGE SCALE GENOMIC DNA]</scope>
    <source>
        <strain evidence="2">cv. Amiga</strain>
    </source>
</reference>
<evidence type="ECO:0000313" key="1">
    <source>
        <dbReference type="EMBL" id="KAE9597007.1"/>
    </source>
</evidence>
<proteinExistence type="predicted"/>
<organism evidence="1 2">
    <name type="scientific">Lupinus albus</name>
    <name type="common">White lupine</name>
    <name type="synonym">Lupinus termis</name>
    <dbReference type="NCBI Taxonomy" id="3870"/>
    <lineage>
        <taxon>Eukaryota</taxon>
        <taxon>Viridiplantae</taxon>
        <taxon>Streptophyta</taxon>
        <taxon>Embryophyta</taxon>
        <taxon>Tracheophyta</taxon>
        <taxon>Spermatophyta</taxon>
        <taxon>Magnoliopsida</taxon>
        <taxon>eudicotyledons</taxon>
        <taxon>Gunneridae</taxon>
        <taxon>Pentapetalae</taxon>
        <taxon>rosids</taxon>
        <taxon>fabids</taxon>
        <taxon>Fabales</taxon>
        <taxon>Fabaceae</taxon>
        <taxon>Papilionoideae</taxon>
        <taxon>50 kb inversion clade</taxon>
        <taxon>genistoids sensu lato</taxon>
        <taxon>core genistoids</taxon>
        <taxon>Genisteae</taxon>
        <taxon>Lupinus</taxon>
    </lineage>
</organism>
<accession>A0A6A4PCN5</accession>
<keyword evidence="2" id="KW-1185">Reference proteome</keyword>
<dbReference type="AlphaFoldDB" id="A0A6A4PCN5"/>
<dbReference type="Proteomes" id="UP000447434">
    <property type="component" value="Chromosome 16"/>
</dbReference>
<dbReference type="InterPro" id="IPR029058">
    <property type="entry name" value="AB_hydrolase_fold"/>
</dbReference>
<dbReference type="PANTHER" id="PTHR34043">
    <property type="entry name" value="ALPHA/BETA-HYDROLASES SUPERFAMILY PROTEIN"/>
    <property type="match status" value="1"/>
</dbReference>
<dbReference type="PANTHER" id="PTHR34043:SF3">
    <property type="entry name" value="ALPHA_BETA-HYDROLASES SUPERFAMILY PROTEIN"/>
    <property type="match status" value="1"/>
</dbReference>